<dbReference type="CDD" id="cd10719">
    <property type="entry name" value="DnaJ_zf"/>
    <property type="match status" value="1"/>
</dbReference>
<dbReference type="EMBL" id="CP115156">
    <property type="protein sequence ID" value="WBL31366.1"/>
    <property type="molecule type" value="Genomic_DNA"/>
</dbReference>
<dbReference type="SUPFAM" id="SSF46565">
    <property type="entry name" value="Chaperone J-domain"/>
    <property type="match status" value="1"/>
</dbReference>
<keyword evidence="6 9" id="KW-0862">Zinc</keyword>
<dbReference type="Pfam" id="PF01556">
    <property type="entry name" value="DnaJ_C"/>
    <property type="match status" value="1"/>
</dbReference>
<dbReference type="InterPro" id="IPR036869">
    <property type="entry name" value="J_dom_sf"/>
</dbReference>
<feature type="binding site" evidence="9">
    <location>
        <position position="186"/>
    </location>
    <ligand>
        <name>Zn(2+)</name>
        <dbReference type="ChEBI" id="CHEBI:29105"/>
        <label>2</label>
    </ligand>
</feature>
<keyword evidence="2 9" id="KW-0235">DNA replication</keyword>
<dbReference type="Proteomes" id="UP001210120">
    <property type="component" value="Chromosome"/>
</dbReference>
<proteinExistence type="inferred from homology"/>
<dbReference type="PRINTS" id="PR00625">
    <property type="entry name" value="JDOMAIN"/>
</dbReference>
<dbReference type="GO" id="GO:0016491">
    <property type="term" value="F:oxidoreductase activity"/>
    <property type="evidence" value="ECO:0007669"/>
    <property type="project" value="UniProtKB-KW"/>
</dbReference>
<feature type="binding site" evidence="9">
    <location>
        <position position="160"/>
    </location>
    <ligand>
        <name>Zn(2+)</name>
        <dbReference type="ChEBI" id="CHEBI:29105"/>
        <label>2</label>
    </ligand>
</feature>
<accession>A0ABY7M0X0</accession>
<keyword evidence="14" id="KW-1185">Reference proteome</keyword>
<dbReference type="Pfam" id="PF00684">
    <property type="entry name" value="DnaJ_CXXCXGXG"/>
    <property type="match status" value="1"/>
</dbReference>
<keyword evidence="4 9" id="KW-0677">Repeat</keyword>
<dbReference type="PROSITE" id="PS51188">
    <property type="entry name" value="ZF_CR"/>
    <property type="match status" value="1"/>
</dbReference>
<keyword evidence="1 9" id="KW-0963">Cytoplasm</keyword>
<dbReference type="SMART" id="SM00271">
    <property type="entry name" value="DnaJ"/>
    <property type="match status" value="1"/>
</dbReference>
<dbReference type="InterPro" id="IPR018253">
    <property type="entry name" value="DnaJ_domain_CS"/>
</dbReference>
<dbReference type="PANTHER" id="PTHR43096">
    <property type="entry name" value="DNAJ HOMOLOG 1, MITOCHONDRIAL-RELATED"/>
    <property type="match status" value="1"/>
</dbReference>
<evidence type="ECO:0000313" key="14">
    <source>
        <dbReference type="Proteomes" id="UP001210120"/>
    </source>
</evidence>
<keyword evidence="13" id="KW-0560">Oxidoreductase</keyword>
<dbReference type="Gene3D" id="2.60.260.20">
    <property type="entry name" value="Urease metallochaperone UreE, N-terminal domain"/>
    <property type="match status" value="2"/>
</dbReference>
<comment type="cofactor">
    <cofactor evidence="9">
        <name>Zn(2+)</name>
        <dbReference type="ChEBI" id="CHEBI:29105"/>
    </cofactor>
    <text evidence="9">Binds 2 Zn(2+) ions per monomer.</text>
</comment>
<gene>
    <name evidence="9 13" type="primary">dnaJ</name>
    <name evidence="13" type="ORF">O7R10_02020</name>
</gene>
<keyword evidence="3 9" id="KW-0479">Metal-binding</keyword>
<evidence type="ECO:0000256" key="5">
    <source>
        <dbReference type="ARBA" id="ARBA00022771"/>
    </source>
</evidence>
<evidence type="ECO:0000256" key="2">
    <source>
        <dbReference type="ARBA" id="ARBA00022705"/>
    </source>
</evidence>
<dbReference type="Gene3D" id="1.10.287.110">
    <property type="entry name" value="DnaJ domain"/>
    <property type="match status" value="1"/>
</dbReference>
<comment type="caution">
    <text evidence="9">Lacks conserved residue(s) required for the propagation of feature annotation.</text>
</comment>
<dbReference type="InterPro" id="IPR001623">
    <property type="entry name" value="DnaJ_domain"/>
</dbReference>
<feature type="binding site" evidence="9">
    <location>
        <position position="143"/>
    </location>
    <ligand>
        <name>Zn(2+)</name>
        <dbReference type="ChEBI" id="CHEBI:29105"/>
        <label>1</label>
    </ligand>
</feature>
<dbReference type="PANTHER" id="PTHR43096:SF48">
    <property type="entry name" value="CHAPERONE PROTEIN DNAJ"/>
    <property type="match status" value="1"/>
</dbReference>
<dbReference type="PROSITE" id="PS00636">
    <property type="entry name" value="DNAJ_1"/>
    <property type="match status" value="1"/>
</dbReference>
<dbReference type="PROSITE" id="PS50076">
    <property type="entry name" value="DNAJ_2"/>
    <property type="match status" value="1"/>
</dbReference>
<dbReference type="InterPro" id="IPR012724">
    <property type="entry name" value="DnaJ"/>
</dbReference>
<evidence type="ECO:0000256" key="3">
    <source>
        <dbReference type="ARBA" id="ARBA00022723"/>
    </source>
</evidence>
<comment type="similarity">
    <text evidence="9">Belongs to the DnaJ family.</text>
</comment>
<evidence type="ECO:0000256" key="1">
    <source>
        <dbReference type="ARBA" id="ARBA00022490"/>
    </source>
</evidence>
<feature type="domain" description="CR-type" evidence="12">
    <location>
        <begin position="130"/>
        <end position="212"/>
    </location>
</feature>
<keyword evidence="8 9" id="KW-0143">Chaperone</keyword>
<dbReference type="NCBIfam" id="NF008035">
    <property type="entry name" value="PRK10767.1"/>
    <property type="match status" value="1"/>
</dbReference>
<comment type="subcellular location">
    <subcellularLocation>
        <location evidence="9">Cytoplasm</location>
    </subcellularLocation>
</comment>
<evidence type="ECO:0000259" key="11">
    <source>
        <dbReference type="PROSITE" id="PS50076"/>
    </source>
</evidence>
<comment type="function">
    <text evidence="9">Participates actively in the response to hyperosmotic and heat shock by preventing the aggregation of stress-denatured proteins and by disaggregating proteins, also in an autonomous, DnaK-independent fashion. Unfolded proteins bind initially to DnaJ; upon interaction with the DnaJ-bound protein, DnaK hydrolyzes its bound ATP, resulting in the formation of a stable complex. GrpE releases ADP from DnaK; ATP binding to DnaK triggers the release of the substrate protein, thus completing the reaction cycle. Several rounds of ATP-dependent interactions between DnaJ, DnaK and GrpE are required for fully efficient folding. Also involved, together with DnaK and GrpE, in the DNA replication of plasmids through activation of initiation proteins.</text>
</comment>
<name>A0ABY7M0X0_9MOLU</name>
<dbReference type="CDD" id="cd10747">
    <property type="entry name" value="DnaJ_C"/>
    <property type="match status" value="1"/>
</dbReference>
<dbReference type="Gene3D" id="6.20.20.10">
    <property type="match status" value="2"/>
</dbReference>
<feature type="binding site" evidence="9">
    <location>
        <position position="189"/>
    </location>
    <ligand>
        <name>Zn(2+)</name>
        <dbReference type="ChEBI" id="CHEBI:29105"/>
        <label>2</label>
    </ligand>
</feature>
<evidence type="ECO:0000256" key="9">
    <source>
        <dbReference type="HAMAP-Rule" id="MF_01152"/>
    </source>
</evidence>
<keyword evidence="7 9" id="KW-0346">Stress response</keyword>
<feature type="binding site" evidence="9">
    <location>
        <position position="203"/>
    </location>
    <ligand>
        <name>Zn(2+)</name>
        <dbReference type="ChEBI" id="CHEBI:29105"/>
        <label>1</label>
    </ligand>
</feature>
<dbReference type="InterPro" id="IPR001305">
    <property type="entry name" value="HSP_DnaJ_Cys-rich_dom"/>
</dbReference>
<evidence type="ECO:0000256" key="8">
    <source>
        <dbReference type="ARBA" id="ARBA00023186"/>
    </source>
</evidence>
<evidence type="ECO:0000256" key="10">
    <source>
        <dbReference type="PROSITE-ProRule" id="PRU00546"/>
    </source>
</evidence>
<evidence type="ECO:0000256" key="6">
    <source>
        <dbReference type="ARBA" id="ARBA00022833"/>
    </source>
</evidence>
<organism evidence="13 14">
    <name type="scientific">Candidatus Phytoplasma sacchari</name>
    <dbReference type="NCBI Taxonomy" id="2609813"/>
    <lineage>
        <taxon>Bacteria</taxon>
        <taxon>Bacillati</taxon>
        <taxon>Mycoplasmatota</taxon>
        <taxon>Mollicutes</taxon>
        <taxon>Acholeplasmatales</taxon>
        <taxon>Acholeplasmataceae</taxon>
        <taxon>Candidatus Phytoplasma</taxon>
        <taxon>16SrXI (Rice yellow dwarf group)</taxon>
    </lineage>
</organism>
<feature type="binding site" evidence="9">
    <location>
        <position position="200"/>
    </location>
    <ligand>
        <name>Zn(2+)</name>
        <dbReference type="ChEBI" id="CHEBI:29105"/>
        <label>1</label>
    </ligand>
</feature>
<comment type="subunit">
    <text evidence="9">Homodimer.</text>
</comment>
<evidence type="ECO:0000313" key="13">
    <source>
        <dbReference type="EMBL" id="WBL31366.1"/>
    </source>
</evidence>
<protein>
    <recommendedName>
        <fullName evidence="9">Chaperone protein DnaJ</fullName>
    </recommendedName>
</protein>
<evidence type="ECO:0000256" key="7">
    <source>
        <dbReference type="ARBA" id="ARBA00023016"/>
    </source>
</evidence>
<dbReference type="NCBIfam" id="TIGR02349">
    <property type="entry name" value="DnaJ_bact"/>
    <property type="match status" value="1"/>
</dbReference>
<sequence>MSQKKDYYEILGLTKNASLDDIKKAYRKFSKKYHPDLCKDSNAAEKFKEVQEAYQVLSDPQKKSDYDSFGHSGFNNFNNNGFRGFSNNDFDLGDIFDSFFGEKRSSKKHSKKGKDKHVKITIDFLEAALGVEKNIQFNIEEDCVNCKGTGARDPKDIHLCSHCDGSGYVTVAQRTFLVNFTTQQICPYCKGAGKTILNKCLFCNGKQRVLQMKKTKLNIPAGVEDGMTLKVSQEGNHGFFGNISGDLYVDIQIRPHNIFQRKGQDVYSTVFIDFFQATLGDIINVSTIYGMVNLKIPEGTQTDTKFRLKNKGISYIGSSYRKGDHYIIVKVKTPVNLTNREKELLKEFREIFQSKNYSKKNKSSWFF</sequence>
<reference evidence="13" key="1">
    <citation type="submission" date="2022-12" db="EMBL/GenBank/DDBJ databases">
        <title>Genomic Characterization of Candidatus Phytoplasma sacchari in China.</title>
        <authorList>
            <person name="Zhang R.-Y."/>
        </authorList>
    </citation>
    <scope>NUCLEOTIDE SEQUENCE [LARGE SCALE GENOMIC DNA]</scope>
    <source>
        <strain evidence="13">SCWL1</strain>
    </source>
</reference>
<dbReference type="InterPro" id="IPR036410">
    <property type="entry name" value="HSP_DnaJ_Cys-rich_dom_sf"/>
</dbReference>
<feature type="binding site" evidence="9">
    <location>
        <position position="146"/>
    </location>
    <ligand>
        <name>Zn(2+)</name>
        <dbReference type="ChEBI" id="CHEBI:29105"/>
        <label>1</label>
    </ligand>
</feature>
<dbReference type="CDD" id="cd06257">
    <property type="entry name" value="DnaJ"/>
    <property type="match status" value="1"/>
</dbReference>
<dbReference type="SUPFAM" id="SSF49493">
    <property type="entry name" value="HSP40/DnaJ peptide-binding domain"/>
    <property type="match status" value="2"/>
</dbReference>
<dbReference type="Pfam" id="PF00226">
    <property type="entry name" value="DnaJ"/>
    <property type="match status" value="1"/>
</dbReference>
<feature type="binding site" evidence="9">
    <location>
        <position position="163"/>
    </location>
    <ligand>
        <name>Zn(2+)</name>
        <dbReference type="ChEBI" id="CHEBI:29105"/>
        <label>2</label>
    </ligand>
</feature>
<feature type="zinc finger region" description="CR-type" evidence="10">
    <location>
        <begin position="130"/>
        <end position="212"/>
    </location>
</feature>
<dbReference type="InterPro" id="IPR008971">
    <property type="entry name" value="HSP40/DnaJ_pept-bd"/>
</dbReference>
<feature type="domain" description="J" evidence="11">
    <location>
        <begin position="6"/>
        <end position="70"/>
    </location>
</feature>
<comment type="domain">
    <text evidence="9">The J domain is necessary and sufficient to stimulate DnaK ATPase activity. Zinc center 1 plays an important role in the autonomous, DnaK-independent chaperone activity of DnaJ. Zinc center 2 is essential for interaction with DnaK and for DnaJ activity.</text>
</comment>
<dbReference type="SUPFAM" id="SSF57938">
    <property type="entry name" value="DnaJ/Hsp40 cysteine-rich domain"/>
    <property type="match status" value="1"/>
</dbReference>
<evidence type="ECO:0000259" key="12">
    <source>
        <dbReference type="PROSITE" id="PS51188"/>
    </source>
</evidence>
<dbReference type="InterPro" id="IPR002939">
    <property type="entry name" value="DnaJ_C"/>
</dbReference>
<keyword evidence="5 9" id="KW-0863">Zinc-finger</keyword>
<dbReference type="HAMAP" id="MF_01152">
    <property type="entry name" value="DnaJ"/>
    <property type="match status" value="1"/>
</dbReference>
<evidence type="ECO:0000256" key="4">
    <source>
        <dbReference type="ARBA" id="ARBA00022737"/>
    </source>
</evidence>